<feature type="binding site" evidence="7">
    <location>
        <position position="464"/>
    </location>
    <ligand>
        <name>meso-2,6-diaminopimelate</name>
        <dbReference type="ChEBI" id="CHEBI:57791"/>
    </ligand>
</feature>
<comment type="caution">
    <text evidence="12">The sequence shown here is derived from an EMBL/GenBank/DDBJ whole genome shotgun (WGS) entry which is preliminary data.</text>
</comment>
<comment type="caution">
    <text evidence="7">Lacks conserved residue(s) required for the propagation of feature annotation.</text>
</comment>
<dbReference type="InterPro" id="IPR036565">
    <property type="entry name" value="Mur-like_cat_sf"/>
</dbReference>
<dbReference type="Gene3D" id="3.40.1390.10">
    <property type="entry name" value="MurE/MurF, N-terminal domain"/>
    <property type="match status" value="1"/>
</dbReference>
<comment type="similarity">
    <text evidence="1 7">Belongs to the MurCDEF family. MurE subfamily.</text>
</comment>
<dbReference type="InterPro" id="IPR036615">
    <property type="entry name" value="Mur_ligase_C_dom_sf"/>
</dbReference>
<keyword evidence="7" id="KW-0460">Magnesium</keyword>
<proteinExistence type="inferred from homology"/>
<evidence type="ECO:0000256" key="8">
    <source>
        <dbReference type="RuleBase" id="RU004135"/>
    </source>
</evidence>
<organism evidence="12 13">
    <name type="scientific">Acetobacter musti</name>
    <dbReference type="NCBI Taxonomy" id="864732"/>
    <lineage>
        <taxon>Bacteria</taxon>
        <taxon>Pseudomonadati</taxon>
        <taxon>Pseudomonadota</taxon>
        <taxon>Alphaproteobacteria</taxon>
        <taxon>Acetobacterales</taxon>
        <taxon>Acetobacteraceae</taxon>
        <taxon>Acetobacter</taxon>
    </lineage>
</organism>
<dbReference type="InterPro" id="IPR000713">
    <property type="entry name" value="Mur_ligase_N"/>
</dbReference>
<feature type="binding site" evidence="7">
    <location>
        <position position="186"/>
    </location>
    <ligand>
        <name>UDP-N-acetyl-alpha-D-muramoyl-L-alanyl-D-glutamate</name>
        <dbReference type="ChEBI" id="CHEBI:83900"/>
    </ligand>
</feature>
<comment type="function">
    <text evidence="7">Catalyzes the addition of meso-diaminopimelic acid to the nucleotide precursor UDP-N-acetylmuramoyl-L-alanyl-D-glutamate (UMAG) in the biosynthesis of bacterial cell-wall peptidoglycan.</text>
</comment>
<dbReference type="Pfam" id="PF02875">
    <property type="entry name" value="Mur_ligase_C"/>
    <property type="match status" value="1"/>
</dbReference>
<keyword evidence="4 7" id="KW-0573">Peptidoglycan synthesis</keyword>
<dbReference type="PANTHER" id="PTHR23135:SF4">
    <property type="entry name" value="UDP-N-ACETYLMURAMOYL-L-ALANYL-D-GLUTAMATE--2,6-DIAMINOPIMELATE LIGASE MURE HOMOLOG, CHLOROPLASTIC"/>
    <property type="match status" value="1"/>
</dbReference>
<keyword evidence="7" id="KW-0067">ATP-binding</keyword>
<dbReference type="EMBL" id="WOTB01000013">
    <property type="protein sequence ID" value="NHN85199.1"/>
    <property type="molecule type" value="Genomic_DNA"/>
</dbReference>
<keyword evidence="7" id="KW-0963">Cytoplasm</keyword>
<keyword evidence="7 12" id="KW-0436">Ligase</keyword>
<dbReference type="Pfam" id="PF01225">
    <property type="entry name" value="Mur_ligase"/>
    <property type="match status" value="1"/>
</dbReference>
<sequence>MSMKLSSLLAAAGLSLPDGITNDPDIVSVTADSRAVTPGTLFVAVPGVKQDGRDFIPAAVQAGAAAVLAPEGTKPFDGVPMVTVGEPRRALALMAAVLAGPQPERIVAVTGTNGKTSTVDFLRQIWTGMGRQAASFGTLGLIAPEDVLSALPFEIPALTTPDPVTLARGLAALRGAGVTDVALEASSHGLDQRRLDGVRITAAGFTNLTRDHLDYHGDIDAYRTAKMRLFEMLLPDDGFAAANADMDRDTLEVLREITQRRGLELRLTGEKGDAVRLVAQKFLPEGQRLMLEAWGKPFDVTIALPGRFQADNVMLAAALAAADRDDMAAVIARLPHLQGVRGRMERAALLPSGAAVYVDYAHTPDALARVLDSLRPHAKGRLIVVFGAGGDRDRGKRPLMAHEAALRADAVIVTDDNPRSEDPAAIRKDVLLGAPEATEIGDRREAIAAGIGMLDAGDVLLVAGKGHEQGQTIAGVVHPFDDVSVVQSLVASA</sequence>
<dbReference type="NCBIfam" id="NF001126">
    <property type="entry name" value="PRK00139.1-4"/>
    <property type="match status" value="1"/>
</dbReference>
<feature type="binding site" evidence="7">
    <location>
        <position position="192"/>
    </location>
    <ligand>
        <name>UDP-N-acetyl-alpha-D-muramoyl-L-alanyl-D-glutamate</name>
        <dbReference type="ChEBI" id="CHEBI:83900"/>
    </ligand>
</feature>
<dbReference type="InterPro" id="IPR035911">
    <property type="entry name" value="MurE/MurF_N"/>
</dbReference>
<evidence type="ECO:0000259" key="10">
    <source>
        <dbReference type="Pfam" id="PF02875"/>
    </source>
</evidence>
<dbReference type="InterPro" id="IPR005761">
    <property type="entry name" value="UDP-N-AcMur-Glu-dNH2Pim_ligase"/>
</dbReference>
<dbReference type="NCBIfam" id="TIGR01085">
    <property type="entry name" value="murE"/>
    <property type="match status" value="1"/>
</dbReference>
<feature type="short sequence motif" description="Meso-diaminopimelate recognition motif" evidence="7">
    <location>
        <begin position="416"/>
        <end position="419"/>
    </location>
</feature>
<feature type="binding site" evidence="7">
    <location>
        <begin position="416"/>
        <end position="419"/>
    </location>
    <ligand>
        <name>meso-2,6-diaminopimelate</name>
        <dbReference type="ChEBI" id="CHEBI:57791"/>
    </ligand>
</feature>
<feature type="binding site" evidence="7">
    <location>
        <begin position="159"/>
        <end position="160"/>
    </location>
    <ligand>
        <name>UDP-N-acetyl-alpha-D-muramoyl-L-alanyl-D-glutamate</name>
        <dbReference type="ChEBI" id="CHEBI:83900"/>
    </ligand>
</feature>
<dbReference type="Proteomes" id="UP000635278">
    <property type="component" value="Unassembled WGS sequence"/>
</dbReference>
<dbReference type="GO" id="GO:0008765">
    <property type="term" value="F:UDP-N-acetylmuramoylalanyl-D-glutamate-2,6-diaminopimelate ligase activity"/>
    <property type="evidence" value="ECO:0007669"/>
    <property type="project" value="UniProtKB-EC"/>
</dbReference>
<feature type="domain" description="Mur ligase N-terminal catalytic" evidence="9">
    <location>
        <begin position="26"/>
        <end position="73"/>
    </location>
</feature>
<evidence type="ECO:0000256" key="1">
    <source>
        <dbReference type="ARBA" id="ARBA00005898"/>
    </source>
</evidence>
<dbReference type="NCBIfam" id="NF001124">
    <property type="entry name" value="PRK00139.1-2"/>
    <property type="match status" value="1"/>
</dbReference>
<accession>A0ABX0JQ28</accession>
<feature type="binding site" evidence="7">
    <location>
        <position position="33"/>
    </location>
    <ligand>
        <name>UDP-N-acetyl-alpha-D-muramoyl-L-alanyl-D-glutamate</name>
        <dbReference type="ChEBI" id="CHEBI:83900"/>
    </ligand>
</feature>
<comment type="catalytic activity">
    <reaction evidence="7">
        <text>UDP-N-acetyl-alpha-D-muramoyl-L-alanyl-D-glutamate + meso-2,6-diaminopimelate + ATP = UDP-N-acetyl-alpha-D-muramoyl-L-alanyl-gamma-D-glutamyl-meso-2,6-diaminopimelate + ADP + phosphate + H(+)</text>
        <dbReference type="Rhea" id="RHEA:23676"/>
        <dbReference type="ChEBI" id="CHEBI:15378"/>
        <dbReference type="ChEBI" id="CHEBI:30616"/>
        <dbReference type="ChEBI" id="CHEBI:43474"/>
        <dbReference type="ChEBI" id="CHEBI:57791"/>
        <dbReference type="ChEBI" id="CHEBI:83900"/>
        <dbReference type="ChEBI" id="CHEBI:83905"/>
        <dbReference type="ChEBI" id="CHEBI:456216"/>
        <dbReference type="EC" id="6.3.2.13"/>
    </reaction>
</comment>
<evidence type="ECO:0000313" key="12">
    <source>
        <dbReference type="EMBL" id="NHN85199.1"/>
    </source>
</evidence>
<evidence type="ECO:0000256" key="5">
    <source>
        <dbReference type="ARBA" id="ARBA00023306"/>
    </source>
</evidence>
<evidence type="ECO:0000259" key="9">
    <source>
        <dbReference type="Pfam" id="PF01225"/>
    </source>
</evidence>
<gene>
    <name evidence="7" type="primary">murE</name>
    <name evidence="12" type="ORF">GOB93_11170</name>
</gene>
<keyword evidence="3 7" id="KW-0133">Cell shape</keyword>
<feature type="modified residue" description="N6-carboxylysine" evidence="7">
    <location>
        <position position="226"/>
    </location>
</feature>
<name>A0ABX0JQ28_9PROT</name>
<comment type="cofactor">
    <cofactor evidence="7">
        <name>Mg(2+)</name>
        <dbReference type="ChEBI" id="CHEBI:18420"/>
    </cofactor>
</comment>
<dbReference type="SUPFAM" id="SSF63418">
    <property type="entry name" value="MurE/MurF N-terminal domain"/>
    <property type="match status" value="1"/>
</dbReference>
<comment type="PTM">
    <text evidence="7">Carboxylation is probably crucial for Mg(2+) binding and, consequently, for the gamma-phosphate positioning of ATP.</text>
</comment>
<feature type="binding site" evidence="7">
    <location>
        <begin position="111"/>
        <end position="117"/>
    </location>
    <ligand>
        <name>ATP</name>
        <dbReference type="ChEBI" id="CHEBI:30616"/>
    </ligand>
</feature>
<evidence type="ECO:0000313" key="13">
    <source>
        <dbReference type="Proteomes" id="UP000635278"/>
    </source>
</evidence>
<evidence type="ECO:0000256" key="3">
    <source>
        <dbReference type="ARBA" id="ARBA00022960"/>
    </source>
</evidence>
<feature type="binding site" evidence="7">
    <location>
        <position position="392"/>
    </location>
    <ligand>
        <name>meso-2,6-diaminopimelate</name>
        <dbReference type="ChEBI" id="CHEBI:57791"/>
    </ligand>
</feature>
<dbReference type="InterPro" id="IPR004101">
    <property type="entry name" value="Mur_ligase_C"/>
</dbReference>
<dbReference type="SUPFAM" id="SSF53244">
    <property type="entry name" value="MurD-like peptide ligases, peptide-binding domain"/>
    <property type="match status" value="1"/>
</dbReference>
<dbReference type="Gene3D" id="3.40.1190.10">
    <property type="entry name" value="Mur-like, catalytic domain"/>
    <property type="match status" value="1"/>
</dbReference>
<evidence type="ECO:0000256" key="7">
    <source>
        <dbReference type="HAMAP-Rule" id="MF_00208"/>
    </source>
</evidence>
<feature type="binding site" evidence="7">
    <location>
        <position position="468"/>
    </location>
    <ligand>
        <name>meso-2,6-diaminopimelate</name>
        <dbReference type="ChEBI" id="CHEBI:57791"/>
    </ligand>
</feature>
<evidence type="ECO:0000256" key="6">
    <source>
        <dbReference type="ARBA" id="ARBA00023316"/>
    </source>
</evidence>
<dbReference type="SUPFAM" id="SSF53623">
    <property type="entry name" value="MurD-like peptide ligases, catalytic domain"/>
    <property type="match status" value="1"/>
</dbReference>
<feature type="domain" description="Mur ligase C-terminal" evidence="10">
    <location>
        <begin position="342"/>
        <end position="466"/>
    </location>
</feature>
<comment type="pathway">
    <text evidence="7 8">Cell wall biogenesis; peptidoglycan biosynthesis.</text>
</comment>
<feature type="domain" description="Mur ligase central" evidence="11">
    <location>
        <begin position="109"/>
        <end position="320"/>
    </location>
</feature>
<dbReference type="InterPro" id="IPR013221">
    <property type="entry name" value="Mur_ligase_cen"/>
</dbReference>
<keyword evidence="5 7" id="KW-0131">Cell cycle</keyword>
<dbReference type="Gene3D" id="3.90.190.20">
    <property type="entry name" value="Mur ligase, C-terminal domain"/>
    <property type="match status" value="1"/>
</dbReference>
<evidence type="ECO:0000256" key="4">
    <source>
        <dbReference type="ARBA" id="ARBA00022984"/>
    </source>
</evidence>
<dbReference type="EC" id="6.3.2.13" evidence="7"/>
<feature type="binding site" evidence="7">
    <location>
        <position position="194"/>
    </location>
    <ligand>
        <name>UDP-N-acetyl-alpha-D-muramoyl-L-alanyl-D-glutamate</name>
        <dbReference type="ChEBI" id="CHEBI:83900"/>
    </ligand>
</feature>
<keyword evidence="13" id="KW-1185">Reference proteome</keyword>
<evidence type="ECO:0000259" key="11">
    <source>
        <dbReference type="Pfam" id="PF08245"/>
    </source>
</evidence>
<dbReference type="PANTHER" id="PTHR23135">
    <property type="entry name" value="MUR LIGASE FAMILY MEMBER"/>
    <property type="match status" value="1"/>
</dbReference>
<reference evidence="12 13" key="1">
    <citation type="journal article" date="2020" name="Int. J. Syst. Evol. Microbiol.">
        <title>Novel acetic acid bacteria from cider fermentations: Acetobacter conturbans sp. nov. and Acetobacter fallax sp. nov.</title>
        <authorList>
            <person name="Sombolestani A.S."/>
            <person name="Cleenwerck I."/>
            <person name="Cnockaert M."/>
            <person name="Borremans W."/>
            <person name="Wieme A.D."/>
            <person name="De Vuyst L."/>
            <person name="Vandamme P."/>
        </authorList>
    </citation>
    <scope>NUCLEOTIDE SEQUENCE [LARGE SCALE GENOMIC DNA]</scope>
    <source>
        <strain evidence="12 13">LMG 30640</strain>
    </source>
</reference>
<comment type="subcellular location">
    <subcellularLocation>
        <location evidence="7 8">Cytoplasm</location>
    </subcellularLocation>
</comment>
<keyword evidence="7" id="KW-0547">Nucleotide-binding</keyword>
<keyword evidence="2 7" id="KW-0132">Cell division</keyword>
<dbReference type="Pfam" id="PF08245">
    <property type="entry name" value="Mur_ligase_M"/>
    <property type="match status" value="1"/>
</dbReference>
<keyword evidence="6 7" id="KW-0961">Cell wall biogenesis/degradation</keyword>
<dbReference type="HAMAP" id="MF_00208">
    <property type="entry name" value="MurE"/>
    <property type="match status" value="1"/>
</dbReference>
<protein>
    <recommendedName>
        <fullName evidence="7">UDP-N-acetylmuramoyl-L-alanyl-D-glutamate--2,6-diaminopimelate ligase</fullName>
        <ecNumber evidence="7">6.3.2.13</ecNumber>
    </recommendedName>
    <alternativeName>
        <fullName evidence="7">Meso-A2pm-adding enzyme</fullName>
    </alternativeName>
    <alternativeName>
        <fullName evidence="7">Meso-diaminopimelate-adding enzyme</fullName>
    </alternativeName>
    <alternativeName>
        <fullName evidence="7">UDP-MurNAc-L-Ala-D-Glu:meso-diaminopimelate ligase</fullName>
    </alternativeName>
    <alternativeName>
        <fullName evidence="7">UDP-MurNAc-tripeptide synthetase</fullName>
    </alternativeName>
    <alternativeName>
        <fullName evidence="7">UDP-N-acetylmuramyl-tripeptide synthetase</fullName>
    </alternativeName>
</protein>
<dbReference type="RefSeq" id="WP_173583580.1">
    <property type="nucleotide sequence ID" value="NZ_WOTB01000013.1"/>
</dbReference>
<evidence type="ECO:0000256" key="2">
    <source>
        <dbReference type="ARBA" id="ARBA00022618"/>
    </source>
</evidence>